<keyword evidence="2" id="KW-1185">Reference proteome</keyword>
<gene>
    <name evidence="1" type="ORF">GCM10009810_19700</name>
</gene>
<sequence>MSKDQKTLAIRLDAEQHARLSILAKLTGATVTDVIRDAVTVHLAGLASNPEVAAKAEALQAEIEAEASAQRAALAELFGKVAATPTTARSSRR</sequence>
<reference evidence="1 2" key="1">
    <citation type="journal article" date="2019" name="Int. J. Syst. Evol. Microbiol.">
        <title>The Global Catalogue of Microorganisms (GCM) 10K type strain sequencing project: providing services to taxonomists for standard genome sequencing and annotation.</title>
        <authorList>
            <consortium name="The Broad Institute Genomics Platform"/>
            <consortium name="The Broad Institute Genome Sequencing Center for Infectious Disease"/>
            <person name="Wu L."/>
            <person name="Ma J."/>
        </authorList>
    </citation>
    <scope>NUCLEOTIDE SEQUENCE [LARGE SCALE GENOMIC DNA]</scope>
    <source>
        <strain evidence="1 2">JCM 15591</strain>
    </source>
</reference>
<proteinExistence type="predicted"/>
<dbReference type="EMBL" id="BAAAPN010000046">
    <property type="protein sequence ID" value="GAA1760292.1"/>
    <property type="molecule type" value="Genomic_DNA"/>
</dbReference>
<comment type="caution">
    <text evidence="1">The sequence shown here is derived from an EMBL/GenBank/DDBJ whole genome shotgun (WGS) entry which is preliminary data.</text>
</comment>
<accession>A0ABN2KMX3</accession>
<evidence type="ECO:0000313" key="2">
    <source>
        <dbReference type="Proteomes" id="UP001501475"/>
    </source>
</evidence>
<evidence type="ECO:0000313" key="1">
    <source>
        <dbReference type="EMBL" id="GAA1760292.1"/>
    </source>
</evidence>
<protein>
    <recommendedName>
        <fullName evidence="3">DNA-binding protein</fullName>
    </recommendedName>
</protein>
<organism evidence="1 2">
    <name type="scientific">Nostocoides vanveenii</name>
    <dbReference type="NCBI Taxonomy" id="330835"/>
    <lineage>
        <taxon>Bacteria</taxon>
        <taxon>Bacillati</taxon>
        <taxon>Actinomycetota</taxon>
        <taxon>Actinomycetes</taxon>
        <taxon>Micrococcales</taxon>
        <taxon>Intrasporangiaceae</taxon>
        <taxon>Nostocoides</taxon>
    </lineage>
</organism>
<dbReference type="SUPFAM" id="SSF47598">
    <property type="entry name" value="Ribbon-helix-helix"/>
    <property type="match status" value="1"/>
</dbReference>
<dbReference type="RefSeq" id="WP_344065463.1">
    <property type="nucleotide sequence ID" value="NZ_BAAAPN010000046.1"/>
</dbReference>
<name>A0ABN2KMX3_9MICO</name>
<dbReference type="InterPro" id="IPR010985">
    <property type="entry name" value="Ribbon_hlx_hlx"/>
</dbReference>
<evidence type="ECO:0008006" key="3">
    <source>
        <dbReference type="Google" id="ProtNLM"/>
    </source>
</evidence>
<dbReference type="Proteomes" id="UP001501475">
    <property type="component" value="Unassembled WGS sequence"/>
</dbReference>